<dbReference type="InterPro" id="IPR027417">
    <property type="entry name" value="P-loop_NTPase"/>
</dbReference>
<dbReference type="InterPro" id="IPR050238">
    <property type="entry name" value="DNA_Rep/Repair_Clamp_Loader"/>
</dbReference>
<proteinExistence type="predicted"/>
<dbReference type="Gene3D" id="3.40.50.300">
    <property type="entry name" value="P-loop containing nucleotide triphosphate hydrolases"/>
    <property type="match status" value="1"/>
</dbReference>
<name>A0A8S5MKB6_9CAUD</name>
<dbReference type="EMBL" id="BK014923">
    <property type="protein sequence ID" value="DAD82656.1"/>
    <property type="molecule type" value="Genomic_DNA"/>
</dbReference>
<dbReference type="PANTHER" id="PTHR11669:SF8">
    <property type="entry name" value="DNA POLYMERASE III SUBUNIT DELTA"/>
    <property type="match status" value="1"/>
</dbReference>
<protein>
    <submittedName>
        <fullName evidence="1">DNA polymerase III</fullName>
    </submittedName>
</protein>
<sequence length="260" mass="30129">MIGQEKIIDYIENKTRDTFPRSLILLGEKGCGKHTVTEIIADRLNLQVVDITDNLNFDYLLNLQQKPEPFIYLIRAVDTTIKAQNAMLKFVEEPLKNSFIVLLAENSNQLLPTVYNRCQVLNFKPYSKEELKNFTNNDFIIEVAKTPGQVKLLESSNIDDLVVLCNKIVTKIGVANVPNVLTIPNKIAFKQEKDKFDLDILSIILGYSITKYIKENNVDKKYYEFYDLYRNWDRERRATTLNQKVLFENYLLKCKDCLGA</sequence>
<organism evidence="1">
    <name type="scientific">Siphoviridae sp. ctrpg19</name>
    <dbReference type="NCBI Taxonomy" id="2826481"/>
    <lineage>
        <taxon>Viruses</taxon>
        <taxon>Duplodnaviria</taxon>
        <taxon>Heunggongvirae</taxon>
        <taxon>Uroviricota</taxon>
        <taxon>Caudoviricetes</taxon>
    </lineage>
</organism>
<dbReference type="Pfam" id="PF13177">
    <property type="entry name" value="DNA_pol3_delta2"/>
    <property type="match status" value="1"/>
</dbReference>
<accession>A0A8S5MKB6</accession>
<dbReference type="SUPFAM" id="SSF52540">
    <property type="entry name" value="P-loop containing nucleoside triphosphate hydrolases"/>
    <property type="match status" value="1"/>
</dbReference>
<evidence type="ECO:0000313" key="1">
    <source>
        <dbReference type="EMBL" id="DAD82656.1"/>
    </source>
</evidence>
<reference evidence="1" key="1">
    <citation type="journal article" date="2021" name="Proc. Natl. Acad. Sci. U.S.A.">
        <title>A Catalog of Tens of Thousands of Viruses from Human Metagenomes Reveals Hidden Associations with Chronic Diseases.</title>
        <authorList>
            <person name="Tisza M.J."/>
            <person name="Buck C.B."/>
        </authorList>
    </citation>
    <scope>NUCLEOTIDE SEQUENCE</scope>
    <source>
        <strain evidence="1">Ctrpg19</strain>
    </source>
</reference>
<dbReference type="GO" id="GO:0006261">
    <property type="term" value="P:DNA-templated DNA replication"/>
    <property type="evidence" value="ECO:0007669"/>
    <property type="project" value="TreeGrafter"/>
</dbReference>
<dbReference type="PANTHER" id="PTHR11669">
    <property type="entry name" value="REPLICATION FACTOR C / DNA POLYMERASE III GAMMA-TAU SUBUNIT"/>
    <property type="match status" value="1"/>
</dbReference>